<proteinExistence type="predicted"/>
<feature type="compositionally biased region" description="Low complexity" evidence="1">
    <location>
        <begin position="372"/>
        <end position="382"/>
    </location>
</feature>
<dbReference type="OMA" id="GYQGQHM"/>
<evidence type="ECO:0000256" key="1">
    <source>
        <dbReference type="SAM" id="MobiDB-lite"/>
    </source>
</evidence>
<dbReference type="OrthoDB" id="10516194at2759"/>
<keyword evidence="3" id="KW-1185">Reference proteome</keyword>
<sequence>MSDFDFTNLHPTLSSPSMEPQSLRASADQLPFLWQPPSPKPQRVSTLEIAYMDACANTSLQEFKSLYKSCVDFSEYESPSAMASPSYLAFIGAPVPPESVRTPFGFPGFTGDDGRRQLKAVDFLAMEHSRLSWDDEDLAYDFPLKPSPNCESKGSGHAPCGTPARREKENLAVPQTPQVTAPHSFEGGVGSVPRNLPAERPEAPSPARPCSDVPQILQASSLPSQSVPGLSRSSKPTCSFSLTSTPSETLVAVPGPSTRASSSHVPSSSRSAAIAASATPSPSVSTIPDNASNTNMMPILSEPTLRRSSRKRSAAPTATDVSALPPAKKPKVIKGAVAEPRRKTSEGAKVQATDRGGAHKTAVAGPSRQASTAGETPVAPAEPEVELEVGEVETAVGGTQRPRRTGDEVKEDTVLNLPNHACAIVGCQLKWNPYKHEESRAHLEDHIRRDDLHWQPESDAGLMCFFPACTATVPADKLLGHIESEHLTLPYLCPKRCGWRTSRSGYQGQHMRVAHKIKNWKR</sequence>
<accession>A0A1M2V4L2</accession>
<dbReference type="EMBL" id="MNAD01001664">
    <property type="protein sequence ID" value="OJT02559.1"/>
    <property type="molecule type" value="Genomic_DNA"/>
</dbReference>
<evidence type="ECO:0000313" key="2">
    <source>
        <dbReference type="EMBL" id="OJT02559.1"/>
    </source>
</evidence>
<feature type="region of interest" description="Disordered" evidence="1">
    <location>
        <begin position="1"/>
        <end position="21"/>
    </location>
</feature>
<reference evidence="2 3" key="1">
    <citation type="submission" date="2016-10" db="EMBL/GenBank/DDBJ databases">
        <title>Genome sequence of the basidiomycete white-rot fungus Trametes pubescens.</title>
        <authorList>
            <person name="Makela M.R."/>
            <person name="Granchi Z."/>
            <person name="Peng M."/>
            <person name="De Vries R.P."/>
            <person name="Grigoriev I."/>
            <person name="Riley R."/>
            <person name="Hilden K."/>
        </authorList>
    </citation>
    <scope>NUCLEOTIDE SEQUENCE [LARGE SCALE GENOMIC DNA]</scope>
    <source>
        <strain evidence="2 3">FBCC735</strain>
    </source>
</reference>
<comment type="caution">
    <text evidence="2">The sequence shown here is derived from an EMBL/GenBank/DDBJ whole genome shotgun (WGS) entry which is preliminary data.</text>
</comment>
<name>A0A1M2V4L2_TRAPU</name>
<feature type="compositionally biased region" description="Polar residues" evidence="1">
    <location>
        <begin position="9"/>
        <end position="21"/>
    </location>
</feature>
<dbReference type="AlphaFoldDB" id="A0A1M2V4L2"/>
<gene>
    <name evidence="2" type="ORF">TRAPUB_6927</name>
</gene>
<feature type="compositionally biased region" description="Low complexity" evidence="1">
    <location>
        <begin position="256"/>
        <end position="288"/>
    </location>
</feature>
<organism evidence="2 3">
    <name type="scientific">Trametes pubescens</name>
    <name type="common">White-rot fungus</name>
    <dbReference type="NCBI Taxonomy" id="154538"/>
    <lineage>
        <taxon>Eukaryota</taxon>
        <taxon>Fungi</taxon>
        <taxon>Dikarya</taxon>
        <taxon>Basidiomycota</taxon>
        <taxon>Agaricomycotina</taxon>
        <taxon>Agaricomycetes</taxon>
        <taxon>Polyporales</taxon>
        <taxon>Polyporaceae</taxon>
        <taxon>Trametes</taxon>
    </lineage>
</organism>
<protein>
    <submittedName>
        <fullName evidence="2">Uncharacterized protein</fullName>
    </submittedName>
</protein>
<evidence type="ECO:0000313" key="3">
    <source>
        <dbReference type="Proteomes" id="UP000184267"/>
    </source>
</evidence>
<dbReference type="Proteomes" id="UP000184267">
    <property type="component" value="Unassembled WGS sequence"/>
</dbReference>
<feature type="compositionally biased region" description="Polar residues" evidence="1">
    <location>
        <begin position="217"/>
        <end position="248"/>
    </location>
</feature>
<feature type="region of interest" description="Disordered" evidence="1">
    <location>
        <begin position="145"/>
        <end position="387"/>
    </location>
</feature>